<evidence type="ECO:0008006" key="4">
    <source>
        <dbReference type="Google" id="ProtNLM"/>
    </source>
</evidence>
<proteinExistence type="predicted"/>
<feature type="chain" id="PRO_5011540147" description="Lipocalin-like domain-containing protein" evidence="1">
    <location>
        <begin position="24"/>
        <end position="129"/>
    </location>
</feature>
<name>A0A1G6WM13_9FLAO</name>
<dbReference type="RefSeq" id="WP_091865101.1">
    <property type="nucleotide sequence ID" value="NZ_FNAO01000001.1"/>
</dbReference>
<protein>
    <recommendedName>
        <fullName evidence="4">Lipocalin-like domain-containing protein</fullName>
    </recommendedName>
</protein>
<sequence length="129" mass="14679">MKVKSFYFIFISLPFLLTSCAQRLVGTWTVQKYENVSPGEKGVSVQNVGSISFDKNGTGQKEMNYTVLGVEKDDSTPFEWSATESYITIKSEDSDISKTWIYLENKNKSQKWKSTDGKNQVQTLELVKQ</sequence>
<evidence type="ECO:0000313" key="3">
    <source>
        <dbReference type="Proteomes" id="UP000199109"/>
    </source>
</evidence>
<keyword evidence="3" id="KW-1185">Reference proteome</keyword>
<evidence type="ECO:0000256" key="1">
    <source>
        <dbReference type="SAM" id="SignalP"/>
    </source>
</evidence>
<feature type="signal peptide" evidence="1">
    <location>
        <begin position="1"/>
        <end position="23"/>
    </location>
</feature>
<dbReference type="Proteomes" id="UP000199109">
    <property type="component" value="Unassembled WGS sequence"/>
</dbReference>
<dbReference type="OrthoDB" id="1274712at2"/>
<evidence type="ECO:0000313" key="2">
    <source>
        <dbReference type="EMBL" id="SDD66851.1"/>
    </source>
</evidence>
<dbReference type="PROSITE" id="PS51257">
    <property type="entry name" value="PROKAR_LIPOPROTEIN"/>
    <property type="match status" value="1"/>
</dbReference>
<dbReference type="STRING" id="641691.SAMN05421636_101362"/>
<dbReference type="AlphaFoldDB" id="A0A1G6WM13"/>
<organism evidence="2 3">
    <name type="scientific">Pricia antarctica</name>
    <dbReference type="NCBI Taxonomy" id="641691"/>
    <lineage>
        <taxon>Bacteria</taxon>
        <taxon>Pseudomonadati</taxon>
        <taxon>Bacteroidota</taxon>
        <taxon>Flavobacteriia</taxon>
        <taxon>Flavobacteriales</taxon>
        <taxon>Flavobacteriaceae</taxon>
        <taxon>Pricia</taxon>
    </lineage>
</organism>
<reference evidence="2 3" key="1">
    <citation type="submission" date="2016-10" db="EMBL/GenBank/DDBJ databases">
        <authorList>
            <person name="de Groot N.N."/>
        </authorList>
    </citation>
    <scope>NUCLEOTIDE SEQUENCE [LARGE SCALE GENOMIC DNA]</scope>
    <source>
        <strain evidence="2 3">DSM 23421</strain>
    </source>
</reference>
<accession>A0A1G6WM13</accession>
<keyword evidence="1" id="KW-0732">Signal</keyword>
<dbReference type="EMBL" id="FNAO01000001">
    <property type="protein sequence ID" value="SDD66851.1"/>
    <property type="molecule type" value="Genomic_DNA"/>
</dbReference>
<gene>
    <name evidence="2" type="ORF">SAMN05421636_101362</name>
</gene>